<name>A0A2T0KIW2_9ACTN</name>
<dbReference type="Proteomes" id="UP000239415">
    <property type="component" value="Unassembled WGS sequence"/>
</dbReference>
<evidence type="ECO:0000313" key="1">
    <source>
        <dbReference type="EMBL" id="PRX23458.1"/>
    </source>
</evidence>
<reference evidence="1 2" key="1">
    <citation type="submission" date="2018-03" db="EMBL/GenBank/DDBJ databases">
        <title>Genomic Encyclopedia of Archaeal and Bacterial Type Strains, Phase II (KMG-II): from individual species to whole genera.</title>
        <authorList>
            <person name="Goeker M."/>
        </authorList>
    </citation>
    <scope>NUCLEOTIDE SEQUENCE [LARGE SCALE GENOMIC DNA]</scope>
    <source>
        <strain evidence="1 2">DSM 43146</strain>
    </source>
</reference>
<evidence type="ECO:0000313" key="2">
    <source>
        <dbReference type="Proteomes" id="UP000239415"/>
    </source>
</evidence>
<dbReference type="RefSeq" id="WP_106316656.1">
    <property type="nucleotide sequence ID" value="NZ_BOMO01000041.1"/>
</dbReference>
<sequence>MADFGAQIQIDGDWIDVSVLTSDPARITGGRQKNAVVGDPTRCSLTLRNDDGDLSSRNPRSPYFGYLGRSTPMRAWARDDTHLWISVSGDIASTPDAAALDITGDLDVRIDVEPLTWDLDSILSLCGKYNTTGNQRSWALWMRYLAPTFRWSPDGTLASAITVEATENIVPAGSGRCAIRVTLDVNNGSGGWTVVFYTSDTIGGTWTQLGDPVTGVGVTSVYSGTAPLRVGYNDLASADGTGRYHAMQLRNGIAGSVVANPDFTAQTPGATSFADSTGKTWTLTGAELRNFDVRVCGEVADWPVRWVTSGRRKTAPVEIGGWLRRLQQPSEPLRSPLYREATAAANLPLMVGYWPCEDGSDATSIASALAGGTAMTITGEPDLGSSEAIPGSAPLLGFTYGTTLTGKPNTHTGTGVIAMRMVADAPATGWLADAVLAEVRAVAGSATRWVLEVSSTGQLRLRGLDSTDTEIADTLYINFDVLGRRQMIGWQLTQTGSDIYWQVFVRRINADLTVTELGLDGTFSSRTVGRSSQVRISPKGELEGGGAGHVMLGTSATLAAGIDTAIVGNDGETAGRRLLRLGEELGIPVRIIGDPDNTERMGPQQPGKALELFTSCAAVDRGLLGEARDAMMLEYRTRYSLYNQVPRATLEYGQEGESPHLEPDEPTEDVVNDYTAERRAGSSYQATATAGRLSIQEHPVGVGRRPGSDTLDLETDDQLHDVAWWEVHLGTWDEYRYPVVRIPLTRLVDAGKPEVARAIAAAGPGDRIVITDPPDWLPPSPIDLQVHGWAETIRPRRREIQFNTVPHGPWVVGVAGVDLADSDGTTLVSGLAVVTPGTSQAVSVAVVGTPWSLASVVPMVMWVLHPSGAKAERVTVTAVSGATSPQTFTLTRGLDGYTLAHSAGAALVLDQPLRWAR</sequence>
<proteinExistence type="predicted"/>
<gene>
    <name evidence="1" type="ORF">CLV67_103206</name>
</gene>
<protein>
    <submittedName>
        <fullName evidence="1">Uncharacterized protein</fullName>
    </submittedName>
</protein>
<dbReference type="AlphaFoldDB" id="A0A2T0KIW2"/>
<accession>A0A2T0KIW2</accession>
<keyword evidence="2" id="KW-1185">Reference proteome</keyword>
<dbReference type="EMBL" id="PVMZ01000003">
    <property type="protein sequence ID" value="PRX23458.1"/>
    <property type="molecule type" value="Genomic_DNA"/>
</dbReference>
<comment type="caution">
    <text evidence="1">The sequence shown here is derived from an EMBL/GenBank/DDBJ whole genome shotgun (WGS) entry which is preliminary data.</text>
</comment>
<dbReference type="OrthoDB" id="3304698at2"/>
<organism evidence="1 2">
    <name type="scientific">Actinoplanes italicus</name>
    <dbReference type="NCBI Taxonomy" id="113567"/>
    <lineage>
        <taxon>Bacteria</taxon>
        <taxon>Bacillati</taxon>
        <taxon>Actinomycetota</taxon>
        <taxon>Actinomycetes</taxon>
        <taxon>Micromonosporales</taxon>
        <taxon>Micromonosporaceae</taxon>
        <taxon>Actinoplanes</taxon>
    </lineage>
</organism>